<keyword evidence="7" id="KW-0998">Cell outer membrane</keyword>
<gene>
    <name evidence="10" type="ORF">B597_012615</name>
</gene>
<evidence type="ECO:0000256" key="5">
    <source>
        <dbReference type="ARBA" id="ARBA00022692"/>
    </source>
</evidence>
<dbReference type="GO" id="GO:0009279">
    <property type="term" value="C:cell outer membrane"/>
    <property type="evidence" value="ECO:0007669"/>
    <property type="project" value="UniProtKB-SubCell"/>
</dbReference>
<reference evidence="10 11" key="1">
    <citation type="journal article" date="2013" name="Genome Announc.">
        <title>Draft Genome of the Nitrogen-Fixing Bacterium Pseudomonas stutzeri Strain KOS6 Isolated from Industrial Hydrocarbon Sludge.</title>
        <authorList>
            <person name="Grigoryeva T.V."/>
            <person name="Laikov A.V."/>
            <person name="Naumova R.P."/>
            <person name="Manolov A.I."/>
            <person name="Larin A.K."/>
            <person name="Karpova I.Y."/>
            <person name="Semashko T.A."/>
            <person name="Alexeev D.G."/>
            <person name="Kostryukova E.S."/>
            <person name="Muller R."/>
            <person name="Govorun V.M."/>
        </authorList>
    </citation>
    <scope>NUCLEOTIDE SEQUENCE [LARGE SCALE GENOMIC DNA]</scope>
    <source>
        <strain evidence="10 11">KOS6</strain>
    </source>
</reference>
<evidence type="ECO:0000256" key="3">
    <source>
        <dbReference type="ARBA" id="ARBA00022448"/>
    </source>
</evidence>
<evidence type="ECO:0000313" key="10">
    <source>
        <dbReference type="EMBL" id="EWC41022.1"/>
    </source>
</evidence>
<comment type="caution">
    <text evidence="10">The sequence shown here is derived from an EMBL/GenBank/DDBJ whole genome shotgun (WGS) entry which is preliminary data.</text>
</comment>
<keyword evidence="3" id="KW-0813">Transport</keyword>
<dbReference type="GO" id="GO:0015562">
    <property type="term" value="F:efflux transmembrane transporter activity"/>
    <property type="evidence" value="ECO:0007669"/>
    <property type="project" value="InterPro"/>
</dbReference>
<dbReference type="Gene3D" id="1.20.1600.10">
    <property type="entry name" value="Outer membrane efflux proteins (OEP)"/>
    <property type="match status" value="1"/>
</dbReference>
<dbReference type="GO" id="GO:1990281">
    <property type="term" value="C:efflux pump complex"/>
    <property type="evidence" value="ECO:0007669"/>
    <property type="project" value="TreeGrafter"/>
</dbReference>
<evidence type="ECO:0000256" key="9">
    <source>
        <dbReference type="SAM" id="SignalP"/>
    </source>
</evidence>
<name>A0A061JMQ1_STUST</name>
<evidence type="ECO:0000313" key="11">
    <source>
        <dbReference type="Proteomes" id="UP000026923"/>
    </source>
</evidence>
<dbReference type="InterPro" id="IPR051906">
    <property type="entry name" value="TolC-like"/>
</dbReference>
<evidence type="ECO:0000256" key="4">
    <source>
        <dbReference type="ARBA" id="ARBA00022452"/>
    </source>
</evidence>
<feature type="chain" id="PRO_5001605613" evidence="9">
    <location>
        <begin position="25"/>
        <end position="458"/>
    </location>
</feature>
<dbReference type="EMBL" id="AMCZ02000014">
    <property type="protein sequence ID" value="EWC41022.1"/>
    <property type="molecule type" value="Genomic_DNA"/>
</dbReference>
<dbReference type="SUPFAM" id="SSF56954">
    <property type="entry name" value="Outer membrane efflux proteins (OEP)"/>
    <property type="match status" value="1"/>
</dbReference>
<dbReference type="PANTHER" id="PTHR30026:SF20">
    <property type="entry name" value="OUTER MEMBRANE PROTEIN TOLC"/>
    <property type="match status" value="1"/>
</dbReference>
<protein>
    <submittedName>
        <fullName evidence="10">Channel protein TolC</fullName>
    </submittedName>
</protein>
<evidence type="ECO:0000256" key="6">
    <source>
        <dbReference type="ARBA" id="ARBA00023136"/>
    </source>
</evidence>
<evidence type="ECO:0000256" key="2">
    <source>
        <dbReference type="ARBA" id="ARBA00007613"/>
    </source>
</evidence>
<dbReference type="eggNOG" id="COG1538">
    <property type="taxonomic scope" value="Bacteria"/>
</dbReference>
<comment type="subcellular location">
    <subcellularLocation>
        <location evidence="1">Cell outer membrane</location>
    </subcellularLocation>
</comment>
<proteinExistence type="inferred from homology"/>
<accession>A0A061JMQ1</accession>
<keyword evidence="6" id="KW-0472">Membrane</keyword>
<organism evidence="10 11">
    <name type="scientific">Stutzerimonas stutzeri KOS6</name>
    <dbReference type="NCBI Taxonomy" id="1218352"/>
    <lineage>
        <taxon>Bacteria</taxon>
        <taxon>Pseudomonadati</taxon>
        <taxon>Pseudomonadota</taxon>
        <taxon>Gammaproteobacteria</taxon>
        <taxon>Pseudomonadales</taxon>
        <taxon>Pseudomonadaceae</taxon>
        <taxon>Stutzerimonas</taxon>
    </lineage>
</organism>
<dbReference type="InterPro" id="IPR010130">
    <property type="entry name" value="T1SS_OMP_TolC"/>
</dbReference>
<evidence type="ECO:0000256" key="8">
    <source>
        <dbReference type="SAM" id="Coils"/>
    </source>
</evidence>
<keyword evidence="4" id="KW-1134">Transmembrane beta strand</keyword>
<dbReference type="AlphaFoldDB" id="A0A061JMQ1"/>
<comment type="similarity">
    <text evidence="2">Belongs to the outer membrane factor (OMF) (TC 1.B.17) family.</text>
</comment>
<dbReference type="HOGENOM" id="CLU_012817_0_2_6"/>
<dbReference type="GO" id="GO:0015288">
    <property type="term" value="F:porin activity"/>
    <property type="evidence" value="ECO:0007669"/>
    <property type="project" value="TreeGrafter"/>
</dbReference>
<sequence length="458" mass="50884">MRTDVMRYLLCGVMLLASVPFAPAAFAVVQDEERVVDLWQLFQEAELQDPRVLAGRALLEGGKWRKREAFGQLLPQLSASSTLNRTAQENDMTRQAYNGERYALTLSQVIYDSQAWNNYRRYSELAVQQQAEFAVTQEEATLDLIERYFTALAAEDELALLSAELRATERSLARVDSLYKRQLATITDVLEISARVDSLKAGEIEARNAVEVGREALSEIVGREIVGRLKRVDQQAVFLPPEHDREYWVRQAISENPIIEARSRAVAAAQAAMQQASGGYRPKVSLSLSGQRSDIGYENSQAQITDTYVVSLGVQVPLYSGGSTRARVSASASDLIVAEQELEQAKRQVVRETRSAFYDAQAGVSKIAAARKAMKSSTKAREAAEHAFGYGVMNAVDVLNSIKEEYAARRAMLQSQYDFILSSLLLRRWSGSLVRNDVRTVNEWLLDALPLATTESGG</sequence>
<keyword evidence="8" id="KW-0175">Coiled coil</keyword>
<evidence type="ECO:0000256" key="1">
    <source>
        <dbReference type="ARBA" id="ARBA00004442"/>
    </source>
</evidence>
<dbReference type="PANTHER" id="PTHR30026">
    <property type="entry name" value="OUTER MEMBRANE PROTEIN TOLC"/>
    <property type="match status" value="1"/>
</dbReference>
<feature type="coiled-coil region" evidence="8">
    <location>
        <begin position="328"/>
        <end position="355"/>
    </location>
</feature>
<dbReference type="Pfam" id="PF02321">
    <property type="entry name" value="OEP"/>
    <property type="match status" value="2"/>
</dbReference>
<keyword evidence="9" id="KW-0732">Signal</keyword>
<dbReference type="Proteomes" id="UP000026923">
    <property type="component" value="Unassembled WGS sequence"/>
</dbReference>
<keyword evidence="5" id="KW-0812">Transmembrane</keyword>
<dbReference type="NCBIfam" id="TIGR01844">
    <property type="entry name" value="type_I_sec_TolC"/>
    <property type="match status" value="1"/>
</dbReference>
<dbReference type="InterPro" id="IPR003423">
    <property type="entry name" value="OMP_efflux"/>
</dbReference>
<feature type="signal peptide" evidence="9">
    <location>
        <begin position="1"/>
        <end position="24"/>
    </location>
</feature>
<evidence type="ECO:0000256" key="7">
    <source>
        <dbReference type="ARBA" id="ARBA00023237"/>
    </source>
</evidence>